<keyword evidence="5" id="KW-1185">Reference proteome</keyword>
<organism evidence="4 5">
    <name type="scientific">Paenibacillus nuruki</name>
    <dbReference type="NCBI Taxonomy" id="1886670"/>
    <lineage>
        <taxon>Bacteria</taxon>
        <taxon>Bacillati</taxon>
        <taxon>Bacillota</taxon>
        <taxon>Bacilli</taxon>
        <taxon>Bacillales</taxon>
        <taxon>Paenibacillaceae</taxon>
        <taxon>Paenibacillus</taxon>
    </lineage>
</organism>
<dbReference type="InterPro" id="IPR000182">
    <property type="entry name" value="GNAT_dom"/>
</dbReference>
<dbReference type="InterPro" id="IPR050832">
    <property type="entry name" value="Bact_Acetyltransf"/>
</dbReference>
<dbReference type="RefSeq" id="WP_069326285.1">
    <property type="nucleotide sequence ID" value="NZ_MDER01000028.1"/>
</dbReference>
<evidence type="ECO:0000313" key="4">
    <source>
        <dbReference type="EMBL" id="ODP29850.1"/>
    </source>
</evidence>
<reference evidence="4 5" key="1">
    <citation type="submission" date="2016-08" db="EMBL/GenBank/DDBJ databases">
        <title>Genome sequencing of Paenibacillus sp. TI45-13ar, isolated from Korean traditional nuruk.</title>
        <authorList>
            <person name="Kim S.-J."/>
        </authorList>
    </citation>
    <scope>NUCLEOTIDE SEQUENCE [LARGE SCALE GENOMIC DNA]</scope>
    <source>
        <strain evidence="4 5">TI45-13ar</strain>
    </source>
</reference>
<dbReference type="GO" id="GO:0016747">
    <property type="term" value="F:acyltransferase activity, transferring groups other than amino-acyl groups"/>
    <property type="evidence" value="ECO:0007669"/>
    <property type="project" value="InterPro"/>
</dbReference>
<keyword evidence="2" id="KW-0012">Acyltransferase</keyword>
<dbReference type="SUPFAM" id="SSF55729">
    <property type="entry name" value="Acyl-CoA N-acyltransferases (Nat)"/>
    <property type="match status" value="1"/>
</dbReference>
<gene>
    <name evidence="4" type="ORF">PTI45_00828</name>
</gene>
<evidence type="ECO:0000259" key="3">
    <source>
        <dbReference type="PROSITE" id="PS51186"/>
    </source>
</evidence>
<comment type="caution">
    <text evidence="4">The sequence shown here is derived from an EMBL/GenBank/DDBJ whole genome shotgun (WGS) entry which is preliminary data.</text>
</comment>
<sequence length="147" mass="16306">MNNHTVVIREAHQQDITPLVGLMEQLGYPTTEEVFKIRMDALEQHEDYQIFVAEVDEQVVGMIGLIRELRFERDGVHVRIGSLVVNEQYRGAGIGHSLVQAAEGWAGSVGAQAIALNSGNRDERTGAHEFYRKLGFAGLSTGFVKKL</sequence>
<evidence type="ECO:0000313" key="5">
    <source>
        <dbReference type="Proteomes" id="UP000094578"/>
    </source>
</evidence>
<dbReference type="AlphaFoldDB" id="A0A1E3LA79"/>
<feature type="domain" description="N-acetyltransferase" evidence="3">
    <location>
        <begin position="6"/>
        <end position="147"/>
    </location>
</feature>
<dbReference type="EMBL" id="MDER01000028">
    <property type="protein sequence ID" value="ODP29850.1"/>
    <property type="molecule type" value="Genomic_DNA"/>
</dbReference>
<dbReference type="Proteomes" id="UP000094578">
    <property type="component" value="Unassembled WGS sequence"/>
</dbReference>
<dbReference type="Pfam" id="PF00583">
    <property type="entry name" value="Acetyltransf_1"/>
    <property type="match status" value="1"/>
</dbReference>
<dbReference type="Gene3D" id="3.40.630.30">
    <property type="match status" value="1"/>
</dbReference>
<accession>A0A1E3LA79</accession>
<dbReference type="CDD" id="cd04301">
    <property type="entry name" value="NAT_SF"/>
    <property type="match status" value="1"/>
</dbReference>
<dbReference type="PANTHER" id="PTHR43877">
    <property type="entry name" value="AMINOALKYLPHOSPHONATE N-ACETYLTRANSFERASE-RELATED-RELATED"/>
    <property type="match status" value="1"/>
</dbReference>
<evidence type="ECO:0000256" key="2">
    <source>
        <dbReference type="ARBA" id="ARBA00023315"/>
    </source>
</evidence>
<dbReference type="STRING" id="1886670.PTI45_00828"/>
<keyword evidence="1" id="KW-0808">Transferase</keyword>
<dbReference type="InterPro" id="IPR016181">
    <property type="entry name" value="Acyl_CoA_acyltransferase"/>
</dbReference>
<dbReference type="PROSITE" id="PS51186">
    <property type="entry name" value="GNAT"/>
    <property type="match status" value="1"/>
</dbReference>
<protein>
    <recommendedName>
        <fullName evidence="3">N-acetyltransferase domain-containing protein</fullName>
    </recommendedName>
</protein>
<proteinExistence type="predicted"/>
<evidence type="ECO:0000256" key="1">
    <source>
        <dbReference type="ARBA" id="ARBA00022679"/>
    </source>
</evidence>
<dbReference type="PANTHER" id="PTHR43877:SF2">
    <property type="entry name" value="AMINOALKYLPHOSPHONATE N-ACETYLTRANSFERASE-RELATED"/>
    <property type="match status" value="1"/>
</dbReference>
<dbReference type="PATRIC" id="fig|1886670.3.peg.849"/>
<name>A0A1E3LA79_9BACL</name>